<evidence type="ECO:0000259" key="8">
    <source>
        <dbReference type="Pfam" id="PF01545"/>
    </source>
</evidence>
<feature type="domain" description="Cation efflux protein transmembrane" evidence="8">
    <location>
        <begin position="23"/>
        <end position="197"/>
    </location>
</feature>
<keyword evidence="3" id="KW-0406">Ion transport</keyword>
<evidence type="ECO:0000256" key="5">
    <source>
        <dbReference type="ARBA" id="ARBA00023136"/>
    </source>
</evidence>
<organism evidence="9 10">
    <name type="scientific">Pseudomonas alkylphenolica</name>
    <dbReference type="NCBI Taxonomy" id="237609"/>
    <lineage>
        <taxon>Bacteria</taxon>
        <taxon>Pseudomonadati</taxon>
        <taxon>Pseudomonadota</taxon>
        <taxon>Gammaproteobacteria</taxon>
        <taxon>Pseudomonadales</taxon>
        <taxon>Pseudomonadaceae</taxon>
        <taxon>Pseudomonas</taxon>
    </lineage>
</organism>
<evidence type="ECO:0000313" key="10">
    <source>
        <dbReference type="Proteomes" id="UP000028931"/>
    </source>
</evidence>
<dbReference type="InterPro" id="IPR050681">
    <property type="entry name" value="CDF/SLC30A"/>
</dbReference>
<evidence type="ECO:0000256" key="7">
    <source>
        <dbReference type="SAM" id="Phobius"/>
    </source>
</evidence>
<dbReference type="PANTHER" id="PTHR11562:SF17">
    <property type="entry name" value="RE54080P-RELATED"/>
    <property type="match status" value="1"/>
</dbReference>
<sequence>MDSCCENKAGELAQLRARQSRILYIVLAINAVMFVVEFAAGLIASSTALLGDSLDMFGDASVYAVTLFVLHRSVRARAGAALFKGGFMLLFGLVVVADAARKLIMQEVPEADWMGVVGFIALAANGICFYLLFSHRSDDLNMRSTWLCSRNDLIANTSVIIAAGLVALTGSLWPDIAVGLAIAALFLHSAGQVLREAWHEWKLNPQPEVVAEPAECCAVESTKPAASCCAPVSNAVSTREGSKPMLVSLCEPGQSPAEPTEVKSCCGPKHSN</sequence>
<evidence type="ECO:0000256" key="3">
    <source>
        <dbReference type="ARBA" id="ARBA00022906"/>
    </source>
</evidence>
<keyword evidence="3" id="KW-0864">Zinc transport</keyword>
<protein>
    <submittedName>
        <fullName evidence="9">Cation diffusion facilitator family transporter</fullName>
    </submittedName>
</protein>
<feature type="transmembrane region" description="Helical" evidence="7">
    <location>
        <begin position="22"/>
        <end position="44"/>
    </location>
</feature>
<dbReference type="OrthoDB" id="9799649at2"/>
<dbReference type="PANTHER" id="PTHR11562">
    <property type="entry name" value="CATION EFFLUX PROTEIN/ ZINC TRANSPORTER"/>
    <property type="match status" value="1"/>
</dbReference>
<dbReference type="RefSeq" id="WP_084589139.1">
    <property type="nucleotide sequence ID" value="NZ_CP009048.1"/>
</dbReference>
<dbReference type="eggNOG" id="COG1230">
    <property type="taxonomic scope" value="Bacteria"/>
</dbReference>
<dbReference type="Gene3D" id="1.20.1510.10">
    <property type="entry name" value="Cation efflux protein transmembrane domain"/>
    <property type="match status" value="1"/>
</dbReference>
<reference evidence="9 10" key="1">
    <citation type="submission" date="2014-07" db="EMBL/GenBank/DDBJ databases">
        <authorList>
            <person name="Lee K."/>
            <person name="Lim J.Y."/>
            <person name="Hwang I."/>
        </authorList>
    </citation>
    <scope>NUCLEOTIDE SEQUENCE [LARGE SCALE GENOMIC DNA]</scope>
    <source>
        <strain evidence="9 10">KL28</strain>
    </source>
</reference>
<dbReference type="AlphaFoldDB" id="A0A077FGI7"/>
<name>A0A077FGI7_9PSED</name>
<feature type="transmembrane region" description="Helical" evidence="7">
    <location>
        <begin position="56"/>
        <end position="74"/>
    </location>
</feature>
<keyword evidence="4 7" id="KW-1133">Transmembrane helix</keyword>
<dbReference type="GO" id="GO:0005886">
    <property type="term" value="C:plasma membrane"/>
    <property type="evidence" value="ECO:0007669"/>
    <property type="project" value="TreeGrafter"/>
</dbReference>
<dbReference type="SUPFAM" id="SSF161111">
    <property type="entry name" value="Cation efflux protein transmembrane domain-like"/>
    <property type="match status" value="1"/>
</dbReference>
<dbReference type="Proteomes" id="UP000028931">
    <property type="component" value="Chromosome"/>
</dbReference>
<dbReference type="KEGG" id="palk:PSAKL28_44390"/>
<feature type="transmembrane region" description="Helical" evidence="7">
    <location>
        <begin position="81"/>
        <end position="101"/>
    </location>
</feature>
<keyword evidence="2 7" id="KW-0812">Transmembrane</keyword>
<dbReference type="InterPro" id="IPR027469">
    <property type="entry name" value="Cation_efflux_TMD_sf"/>
</dbReference>
<proteinExistence type="predicted"/>
<dbReference type="InterPro" id="IPR058533">
    <property type="entry name" value="Cation_efflux_TM"/>
</dbReference>
<evidence type="ECO:0000256" key="2">
    <source>
        <dbReference type="ARBA" id="ARBA00022692"/>
    </source>
</evidence>
<evidence type="ECO:0000313" key="9">
    <source>
        <dbReference type="EMBL" id="AIL63580.1"/>
    </source>
</evidence>
<dbReference type="Pfam" id="PF01545">
    <property type="entry name" value="Cation_efflux"/>
    <property type="match status" value="1"/>
</dbReference>
<dbReference type="HOGENOM" id="CLU_013430_8_0_6"/>
<feature type="region of interest" description="Disordered" evidence="6">
    <location>
        <begin position="252"/>
        <end position="272"/>
    </location>
</feature>
<evidence type="ECO:0000256" key="6">
    <source>
        <dbReference type="SAM" id="MobiDB-lite"/>
    </source>
</evidence>
<evidence type="ECO:0000256" key="1">
    <source>
        <dbReference type="ARBA" id="ARBA00004141"/>
    </source>
</evidence>
<feature type="transmembrane region" description="Helical" evidence="7">
    <location>
        <begin position="113"/>
        <end position="133"/>
    </location>
</feature>
<dbReference type="GO" id="GO:0005385">
    <property type="term" value="F:zinc ion transmembrane transporter activity"/>
    <property type="evidence" value="ECO:0007669"/>
    <property type="project" value="TreeGrafter"/>
</dbReference>
<dbReference type="EMBL" id="CP009048">
    <property type="protein sequence ID" value="AIL63580.1"/>
    <property type="molecule type" value="Genomic_DNA"/>
</dbReference>
<evidence type="ECO:0000256" key="4">
    <source>
        <dbReference type="ARBA" id="ARBA00022989"/>
    </source>
</evidence>
<feature type="transmembrane region" description="Helical" evidence="7">
    <location>
        <begin position="153"/>
        <end position="170"/>
    </location>
</feature>
<comment type="subcellular location">
    <subcellularLocation>
        <location evidence="1">Membrane</location>
        <topology evidence="1">Multi-pass membrane protein</topology>
    </subcellularLocation>
</comment>
<keyword evidence="3" id="KW-0862">Zinc</keyword>
<accession>A0A077FGI7</accession>
<keyword evidence="3" id="KW-0813">Transport</keyword>
<gene>
    <name evidence="9" type="ORF">PSAKL28_44390</name>
</gene>
<keyword evidence="5 7" id="KW-0472">Membrane</keyword>